<keyword evidence="3" id="KW-1185">Reference proteome</keyword>
<dbReference type="AlphaFoldDB" id="A0A8J4AZ25"/>
<feature type="region of interest" description="Disordered" evidence="1">
    <location>
        <begin position="73"/>
        <end position="92"/>
    </location>
</feature>
<evidence type="ECO:0000313" key="2">
    <source>
        <dbReference type="EMBL" id="GIL50743.1"/>
    </source>
</evidence>
<name>A0A8J4AZ25_9CHLO</name>
<protein>
    <submittedName>
        <fullName evidence="2">Uncharacterized protein</fullName>
    </submittedName>
</protein>
<feature type="region of interest" description="Disordered" evidence="1">
    <location>
        <begin position="233"/>
        <end position="252"/>
    </location>
</feature>
<evidence type="ECO:0000313" key="3">
    <source>
        <dbReference type="Proteomes" id="UP000747399"/>
    </source>
</evidence>
<feature type="region of interest" description="Disordered" evidence="1">
    <location>
        <begin position="1"/>
        <end position="36"/>
    </location>
</feature>
<comment type="caution">
    <text evidence="2">The sequence shown here is derived from an EMBL/GenBank/DDBJ whole genome shotgun (WGS) entry which is preliminary data.</text>
</comment>
<evidence type="ECO:0000256" key="1">
    <source>
        <dbReference type="SAM" id="MobiDB-lite"/>
    </source>
</evidence>
<dbReference type="EMBL" id="BNCO01000009">
    <property type="protein sequence ID" value="GIL50743.1"/>
    <property type="molecule type" value="Genomic_DNA"/>
</dbReference>
<sequence length="252" mass="26014">IRSDPHDSHSSLSPEALSATRGIPLTGSDSSSHVHGNLGGSFRAGAAEGPAAAAIAQLGLNVHTTDHYGGITGGAGGGMGSPSTANPAMPLSGLENLAGTGLGDAISQLRNIRMGAGSGGAKDFRERKFEPGLAGLVPVQLLPVPLPPLDNWQVITKPGPELDPCKGIRLVDTANYVLPRHSAEVGLQVRMAQHQAAMRELVKVEGAPMSEIEMEAAKLLGRLERSGARHRNFGTMESMGSSGQRAAEADLE</sequence>
<gene>
    <name evidence="2" type="ORF">Vafri_6887</name>
</gene>
<accession>A0A8J4AZ25</accession>
<organism evidence="2 3">
    <name type="scientific">Volvox africanus</name>
    <dbReference type="NCBI Taxonomy" id="51714"/>
    <lineage>
        <taxon>Eukaryota</taxon>
        <taxon>Viridiplantae</taxon>
        <taxon>Chlorophyta</taxon>
        <taxon>core chlorophytes</taxon>
        <taxon>Chlorophyceae</taxon>
        <taxon>CS clade</taxon>
        <taxon>Chlamydomonadales</taxon>
        <taxon>Volvocaceae</taxon>
        <taxon>Volvox</taxon>
    </lineage>
</organism>
<dbReference type="Proteomes" id="UP000747399">
    <property type="component" value="Unassembled WGS sequence"/>
</dbReference>
<feature type="non-terminal residue" evidence="2">
    <location>
        <position position="252"/>
    </location>
</feature>
<proteinExistence type="predicted"/>
<reference evidence="2" key="1">
    <citation type="journal article" date="2021" name="Proc. Natl. Acad. Sci. U.S.A.">
        <title>Three genomes in the algal genus Volvox reveal the fate of a haploid sex-determining region after a transition to homothallism.</title>
        <authorList>
            <person name="Yamamoto K."/>
            <person name="Hamaji T."/>
            <person name="Kawai-Toyooka H."/>
            <person name="Matsuzaki R."/>
            <person name="Takahashi F."/>
            <person name="Nishimura Y."/>
            <person name="Kawachi M."/>
            <person name="Noguchi H."/>
            <person name="Minakuchi Y."/>
            <person name="Umen J.G."/>
            <person name="Toyoda A."/>
            <person name="Nozaki H."/>
        </authorList>
    </citation>
    <scope>NUCLEOTIDE SEQUENCE</scope>
    <source>
        <strain evidence="2">NIES-3780</strain>
    </source>
</reference>